<dbReference type="Ensembl" id="ENSLOCT00000011992.1">
    <property type="protein sequence ID" value="ENSLOCP00000011971.1"/>
    <property type="gene ID" value="ENSLOCG00000009794.1"/>
</dbReference>
<evidence type="ECO:0000256" key="11">
    <source>
        <dbReference type="SAM" id="SignalP"/>
    </source>
</evidence>
<dbReference type="FunCoup" id="W5MUB2">
    <property type="interactions" value="7"/>
</dbReference>
<dbReference type="FunFam" id="2.40.10.10:FF:000068">
    <property type="entry name" value="transmembrane protease serine 2"/>
    <property type="match status" value="1"/>
</dbReference>
<evidence type="ECO:0000259" key="12">
    <source>
        <dbReference type="PROSITE" id="PS50026"/>
    </source>
</evidence>
<keyword evidence="11" id="KW-0732">Signal</keyword>
<evidence type="ECO:0000259" key="13">
    <source>
        <dbReference type="PROSITE" id="PS50240"/>
    </source>
</evidence>
<comment type="caution">
    <text evidence="10">Lacks conserved residue(s) required for the propagation of feature annotation.</text>
</comment>
<dbReference type="PROSITE" id="PS50240">
    <property type="entry name" value="TRYPSIN_DOM"/>
    <property type="match status" value="1"/>
</dbReference>
<dbReference type="OMA" id="RTITFWA"/>
<dbReference type="SUPFAM" id="SSF57630">
    <property type="entry name" value="GLA-domain"/>
    <property type="match status" value="1"/>
</dbReference>
<evidence type="ECO:0000256" key="2">
    <source>
        <dbReference type="ARBA" id="ARBA00022479"/>
    </source>
</evidence>
<evidence type="ECO:0000256" key="8">
    <source>
        <dbReference type="ARBA" id="ARBA00023157"/>
    </source>
</evidence>
<dbReference type="PANTHER" id="PTHR24278">
    <property type="entry name" value="COAGULATION FACTOR"/>
    <property type="match status" value="1"/>
</dbReference>
<feature type="signal peptide" evidence="11">
    <location>
        <begin position="1"/>
        <end position="16"/>
    </location>
</feature>
<dbReference type="Gene3D" id="4.10.740.10">
    <property type="entry name" value="Coagulation Factor IX"/>
    <property type="match status" value="1"/>
</dbReference>
<keyword evidence="5" id="KW-0645">Protease</keyword>
<dbReference type="GO" id="GO:0004252">
    <property type="term" value="F:serine-type endopeptidase activity"/>
    <property type="evidence" value="ECO:0000318"/>
    <property type="project" value="GO_Central"/>
</dbReference>
<dbReference type="SMART" id="SM00179">
    <property type="entry name" value="EGF_CA"/>
    <property type="match status" value="2"/>
</dbReference>
<dbReference type="CDD" id="cd00054">
    <property type="entry name" value="EGF_CA"/>
    <property type="match status" value="1"/>
</dbReference>
<dbReference type="Bgee" id="ENSLOCG00000009794">
    <property type="expression patterns" value="Expressed in liver and 2 other cell types or tissues"/>
</dbReference>
<dbReference type="PRINTS" id="PR00010">
    <property type="entry name" value="EGFBLOOD"/>
</dbReference>
<dbReference type="InterPro" id="IPR017857">
    <property type="entry name" value="Coagulation_fac-like_Gla_dom"/>
</dbReference>
<evidence type="ECO:0000313" key="15">
    <source>
        <dbReference type="Ensembl" id="ENSLOCP00000011971.1"/>
    </source>
</evidence>
<dbReference type="GO" id="GO:0007596">
    <property type="term" value="P:blood coagulation"/>
    <property type="evidence" value="ECO:0000318"/>
    <property type="project" value="GO_Central"/>
</dbReference>
<dbReference type="SMART" id="SM00069">
    <property type="entry name" value="GLA"/>
    <property type="match status" value="1"/>
</dbReference>
<dbReference type="InterPro" id="IPR018097">
    <property type="entry name" value="EGF_Ca-bd_CS"/>
</dbReference>
<feature type="disulfide bond" evidence="10">
    <location>
        <begin position="109"/>
        <end position="118"/>
    </location>
</feature>
<evidence type="ECO:0000259" key="14">
    <source>
        <dbReference type="PROSITE" id="PS50998"/>
    </source>
</evidence>
<dbReference type="SMART" id="SM00181">
    <property type="entry name" value="EGF"/>
    <property type="match status" value="2"/>
</dbReference>
<evidence type="ECO:0000256" key="1">
    <source>
        <dbReference type="ARBA" id="ARBA00004613"/>
    </source>
</evidence>
<dbReference type="PROSITE" id="PS00010">
    <property type="entry name" value="ASX_HYDROXYL"/>
    <property type="match status" value="1"/>
</dbReference>
<evidence type="ECO:0000256" key="4">
    <source>
        <dbReference type="ARBA" id="ARBA00022536"/>
    </source>
</evidence>
<dbReference type="Proteomes" id="UP000018468">
    <property type="component" value="Linkage group LG17"/>
</dbReference>
<dbReference type="InterPro" id="IPR035972">
    <property type="entry name" value="GLA-like_dom_SF"/>
</dbReference>
<dbReference type="PROSITE" id="PS00011">
    <property type="entry name" value="GLA_1"/>
    <property type="match status" value="1"/>
</dbReference>
<dbReference type="InterPro" id="IPR000152">
    <property type="entry name" value="EGF-type_Asp/Asn_hydroxyl_site"/>
</dbReference>
<dbReference type="CDD" id="cd00190">
    <property type="entry name" value="Tryp_SPc"/>
    <property type="match status" value="1"/>
</dbReference>
<evidence type="ECO:0000256" key="6">
    <source>
        <dbReference type="ARBA" id="ARBA00022801"/>
    </source>
</evidence>
<dbReference type="PROSITE" id="PS01187">
    <property type="entry name" value="EGF_CA"/>
    <property type="match status" value="1"/>
</dbReference>
<feature type="domain" description="Gla" evidence="14">
    <location>
        <begin position="37"/>
        <end position="83"/>
    </location>
</feature>
<dbReference type="eggNOG" id="KOG3627">
    <property type="taxonomic scope" value="Eukaryota"/>
</dbReference>
<evidence type="ECO:0000256" key="10">
    <source>
        <dbReference type="PROSITE-ProRule" id="PRU00076"/>
    </source>
</evidence>
<reference evidence="15" key="3">
    <citation type="submission" date="2025-09" db="UniProtKB">
        <authorList>
            <consortium name="Ensembl"/>
        </authorList>
    </citation>
    <scope>IDENTIFICATION</scope>
</reference>
<evidence type="ECO:0000256" key="3">
    <source>
        <dbReference type="ARBA" id="ARBA00022525"/>
    </source>
</evidence>
<accession>W5MUB2</accession>
<keyword evidence="16" id="KW-1185">Reference proteome</keyword>
<dbReference type="HOGENOM" id="CLU_006842_19_5_1"/>
<dbReference type="PROSITE" id="PS00022">
    <property type="entry name" value="EGF_1"/>
    <property type="match status" value="1"/>
</dbReference>
<dbReference type="Pfam" id="PF00008">
    <property type="entry name" value="EGF"/>
    <property type="match status" value="1"/>
</dbReference>
<name>W5MUB2_LEPOC</name>
<dbReference type="FunFam" id="2.10.25.10:FF:000162">
    <property type="entry name" value="Coagulation factor X (Predicted)"/>
    <property type="match status" value="1"/>
</dbReference>
<reference evidence="15" key="2">
    <citation type="submission" date="2025-08" db="UniProtKB">
        <authorList>
            <consortium name="Ensembl"/>
        </authorList>
    </citation>
    <scope>IDENTIFICATION</scope>
</reference>
<dbReference type="Pfam" id="PF00089">
    <property type="entry name" value="Trypsin"/>
    <property type="match status" value="1"/>
</dbReference>
<dbReference type="Pfam" id="PF14670">
    <property type="entry name" value="FXa_inhibition"/>
    <property type="match status" value="1"/>
</dbReference>
<dbReference type="SUPFAM" id="SSF57196">
    <property type="entry name" value="EGF/Laminin"/>
    <property type="match status" value="2"/>
</dbReference>
<dbReference type="PANTHER" id="PTHR24278:SF35">
    <property type="entry name" value="PROTEIN Z, VITAMIN K-DEPENDENT PLASMA GLYCOPROTEIN B"/>
    <property type="match status" value="1"/>
</dbReference>
<keyword evidence="9" id="KW-0325">Glycoprotein</keyword>
<dbReference type="SUPFAM" id="SSF50494">
    <property type="entry name" value="Trypsin-like serine proteases"/>
    <property type="match status" value="1"/>
</dbReference>
<keyword evidence="7" id="KW-0106">Calcium</keyword>
<dbReference type="InterPro" id="IPR001314">
    <property type="entry name" value="Peptidase_S1A"/>
</dbReference>
<proteinExistence type="predicted"/>
<dbReference type="InterPro" id="IPR001881">
    <property type="entry name" value="EGF-like_Ca-bd_dom"/>
</dbReference>
<dbReference type="InterPro" id="IPR000742">
    <property type="entry name" value="EGF"/>
</dbReference>
<feature type="chain" id="PRO_5004866560" evidence="11">
    <location>
        <begin position="17"/>
        <end position="416"/>
    </location>
</feature>
<dbReference type="InterPro" id="IPR012224">
    <property type="entry name" value="Pept_S1A_FX"/>
</dbReference>
<evidence type="ECO:0000256" key="7">
    <source>
        <dbReference type="ARBA" id="ARBA00022837"/>
    </source>
</evidence>
<keyword evidence="2" id="KW-0301">Gamma-carboxyglutamic acid</keyword>
<dbReference type="PROSITE" id="PS50998">
    <property type="entry name" value="GLA_2"/>
    <property type="match status" value="1"/>
</dbReference>
<protein>
    <submittedName>
        <fullName evidence="15">Coagulation factor X</fullName>
    </submittedName>
</protein>
<dbReference type="InterPro" id="IPR001254">
    <property type="entry name" value="Trypsin_dom"/>
</dbReference>
<evidence type="ECO:0000313" key="16">
    <source>
        <dbReference type="Proteomes" id="UP000018468"/>
    </source>
</evidence>
<keyword evidence="3" id="KW-0964">Secreted</keyword>
<keyword evidence="6" id="KW-0378">Hydrolase</keyword>
<dbReference type="AlphaFoldDB" id="W5MUB2"/>
<evidence type="ECO:0000256" key="5">
    <source>
        <dbReference type="ARBA" id="ARBA00022670"/>
    </source>
</evidence>
<dbReference type="InterPro" id="IPR043504">
    <property type="entry name" value="Peptidase_S1_PA_chymotrypsin"/>
</dbReference>
<feature type="domain" description="Peptidase S1" evidence="13">
    <location>
        <begin position="176"/>
        <end position="414"/>
    </location>
</feature>
<dbReference type="STRING" id="7918.ENSLOCP00000011971"/>
<keyword evidence="4 10" id="KW-0245">EGF-like domain</keyword>
<dbReference type="SMART" id="SM00020">
    <property type="entry name" value="Tryp_SPc"/>
    <property type="match status" value="1"/>
</dbReference>
<dbReference type="GO" id="GO:0005509">
    <property type="term" value="F:calcium ion binding"/>
    <property type="evidence" value="ECO:0007669"/>
    <property type="project" value="InterPro"/>
</dbReference>
<sequence length="416" mass="46054">WFLCLTLVGFFSITGADYEVFQTQEEAAQILRRTKRANFMLVEEILKGNLERECHEELCTYEEAREVFEDTDKTNKFWAVYKDGDQCSPNPCQHGGTCTDQVGGYECKCMELYRGANCETDVSQCTIDEPHSCEQFCHPESYNTFVCSCTSGYQLHSDGRSCIPKWTEMCHHLSAIPEGSGKARSSEAEALLCPQGQCPWQAMLINEDNQVFCSGAVLGQYWVVTTASCIPALQRFYVSVGGPTKGGEGQGRMLNVSQFVAHARYSAEHPANDLALLRLETPLEFSRRVFPICLPEKDFAENVLMLGTGGVIGGPKAGDAGGRNASLLNRLSYLPLESCRERHNFTVTNKMFCMEGPGEGGCDVKPGSPVITSHKGTSFLTGILTSPPSGYDCRQGYVFNKVSRHLSWINQHTRTS</sequence>
<dbReference type="GeneTree" id="ENSGT00940000157694"/>
<dbReference type="InterPro" id="IPR050442">
    <property type="entry name" value="Peptidase_S1_coag_factors"/>
</dbReference>
<keyword evidence="8 10" id="KW-1015">Disulfide bond</keyword>
<dbReference type="PRINTS" id="PR00001">
    <property type="entry name" value="GLABLOOD"/>
</dbReference>
<dbReference type="PRINTS" id="PR00722">
    <property type="entry name" value="CHYMOTRYPSIN"/>
</dbReference>
<evidence type="ECO:0000256" key="9">
    <source>
        <dbReference type="ARBA" id="ARBA00023180"/>
    </source>
</evidence>
<comment type="subcellular location">
    <subcellularLocation>
        <location evidence="1">Secreted</location>
    </subcellularLocation>
</comment>
<feature type="domain" description="EGF-like" evidence="12">
    <location>
        <begin position="83"/>
        <end position="119"/>
    </location>
</feature>
<organism evidence="15 16">
    <name type="scientific">Lepisosteus oculatus</name>
    <name type="common">Spotted gar</name>
    <dbReference type="NCBI Taxonomy" id="7918"/>
    <lineage>
        <taxon>Eukaryota</taxon>
        <taxon>Metazoa</taxon>
        <taxon>Chordata</taxon>
        <taxon>Craniata</taxon>
        <taxon>Vertebrata</taxon>
        <taxon>Euteleostomi</taxon>
        <taxon>Actinopterygii</taxon>
        <taxon>Neopterygii</taxon>
        <taxon>Holostei</taxon>
        <taxon>Semionotiformes</taxon>
        <taxon>Lepisosteidae</taxon>
        <taxon>Lepisosteus</taxon>
    </lineage>
</organism>
<dbReference type="GO" id="GO:0005615">
    <property type="term" value="C:extracellular space"/>
    <property type="evidence" value="ECO:0000318"/>
    <property type="project" value="GO_Central"/>
</dbReference>
<dbReference type="PROSITE" id="PS50026">
    <property type="entry name" value="EGF_3"/>
    <property type="match status" value="1"/>
</dbReference>
<dbReference type="Gene3D" id="2.10.25.10">
    <property type="entry name" value="Laminin"/>
    <property type="match status" value="2"/>
</dbReference>
<dbReference type="Pfam" id="PF00594">
    <property type="entry name" value="Gla"/>
    <property type="match status" value="1"/>
</dbReference>
<dbReference type="EMBL" id="AHAT01003524">
    <property type="status" value="NOT_ANNOTATED_CDS"/>
    <property type="molecule type" value="Genomic_DNA"/>
</dbReference>
<dbReference type="InterPro" id="IPR009003">
    <property type="entry name" value="Peptidase_S1_PA"/>
</dbReference>
<dbReference type="InParanoid" id="W5MUB2"/>
<dbReference type="Gene3D" id="2.40.10.10">
    <property type="entry name" value="Trypsin-like serine proteases"/>
    <property type="match status" value="2"/>
</dbReference>
<dbReference type="PIRSF" id="PIRSF001143">
    <property type="entry name" value="Factor_X"/>
    <property type="match status" value="1"/>
</dbReference>
<dbReference type="InterPro" id="IPR000294">
    <property type="entry name" value="GLA_domain"/>
</dbReference>
<reference evidence="16" key="1">
    <citation type="submission" date="2011-12" db="EMBL/GenBank/DDBJ databases">
        <title>The Draft Genome of Lepisosteus oculatus.</title>
        <authorList>
            <consortium name="The Broad Institute Genome Assembly &amp; Analysis Group"/>
            <consortium name="Computational R&amp;D Group"/>
            <consortium name="and Sequencing Platform"/>
            <person name="Di Palma F."/>
            <person name="Alfoldi J."/>
            <person name="Johnson J."/>
            <person name="Berlin A."/>
            <person name="Gnerre S."/>
            <person name="Jaffe D."/>
            <person name="MacCallum I."/>
            <person name="Young S."/>
            <person name="Walker B.J."/>
            <person name="Lander E.S."/>
            <person name="Lindblad-Toh K."/>
        </authorList>
    </citation>
    <scope>NUCLEOTIDE SEQUENCE [LARGE SCALE GENOMIC DNA]</scope>
</reference>
<dbReference type="FunFam" id="4.10.740.10:FF:000001">
    <property type="entry name" value="vitamin K-dependent protein S"/>
    <property type="match status" value="1"/>
</dbReference>
<dbReference type="GO" id="GO:0006508">
    <property type="term" value="P:proteolysis"/>
    <property type="evidence" value="ECO:0000318"/>
    <property type="project" value="GO_Central"/>
</dbReference>
<dbReference type="FunFam" id="2.10.25.10:FF:000950">
    <property type="entry name" value="Protein Z, vitamin K-dependent plasma glycoprotein a"/>
    <property type="match status" value="1"/>
</dbReference>